<feature type="repeat" description="ANK" evidence="3">
    <location>
        <begin position="198"/>
        <end position="230"/>
    </location>
</feature>
<dbReference type="AlphaFoldDB" id="A0ABD3FPH4"/>
<dbReference type="InterPro" id="IPR002110">
    <property type="entry name" value="Ankyrin_rpt"/>
</dbReference>
<dbReference type="EMBL" id="JBIMZQ010000013">
    <property type="protein sequence ID" value="KAL3667747.1"/>
    <property type="molecule type" value="Genomic_DNA"/>
</dbReference>
<proteinExistence type="predicted"/>
<reference evidence="4 5" key="1">
    <citation type="submission" date="2024-09" db="EMBL/GenBank/DDBJ databases">
        <title>Genome sequencing and assembly of Phytophthora oleae, isolate VK10A, causative agent of rot of olive drupes.</title>
        <authorList>
            <person name="Conti Taguali S."/>
            <person name="Riolo M."/>
            <person name="La Spada F."/>
            <person name="Cacciola S.O."/>
            <person name="Dionisio G."/>
        </authorList>
    </citation>
    <scope>NUCLEOTIDE SEQUENCE [LARGE SCALE GENOMIC DNA]</scope>
    <source>
        <strain evidence="4 5">VK10A</strain>
    </source>
</reference>
<evidence type="ECO:0000256" key="2">
    <source>
        <dbReference type="ARBA" id="ARBA00023043"/>
    </source>
</evidence>
<dbReference type="PANTHER" id="PTHR24166">
    <property type="entry name" value="ROLLING PEBBLES, ISOFORM B"/>
    <property type="match status" value="1"/>
</dbReference>
<sequence>MALASAVATGDLRLIRGALSMGCDLNAVNNDGDSALMLAANGNNVGVSDDAVSDDAAVGGWGRHAALANSYRVTPLLLASEHGFSNLIKILVNTTSNDGTNVLATAAQAGHVETVKMLIDSGVYVDLDSGEGRTPLMFAAGKGQAEVVKLLLDKGADPNKGPRYGKTALNAAAEGGHVEVVQVLLTHGTSVKGCDHCPEMTPLAGAAQHGHVEIIKLLLQNHAETNAHDDDGDSALHETVYHGHLEAARALVEAEPGANVNKRNRCGWTPLMAAAHRDLLAFVELFV</sequence>
<dbReference type="PROSITE" id="PS50297">
    <property type="entry name" value="ANK_REP_REGION"/>
    <property type="match status" value="4"/>
</dbReference>
<feature type="repeat" description="ANK" evidence="3">
    <location>
        <begin position="164"/>
        <end position="196"/>
    </location>
</feature>
<evidence type="ECO:0000313" key="5">
    <source>
        <dbReference type="Proteomes" id="UP001632037"/>
    </source>
</evidence>
<dbReference type="Pfam" id="PF12796">
    <property type="entry name" value="Ank_2"/>
    <property type="match status" value="2"/>
</dbReference>
<protein>
    <submittedName>
        <fullName evidence="4">Uncharacterized protein</fullName>
    </submittedName>
</protein>
<dbReference type="SUPFAM" id="SSF48403">
    <property type="entry name" value="Ankyrin repeat"/>
    <property type="match status" value="1"/>
</dbReference>
<dbReference type="Pfam" id="PF00023">
    <property type="entry name" value="Ank"/>
    <property type="match status" value="1"/>
</dbReference>
<accession>A0ABD3FPH4</accession>
<feature type="repeat" description="ANK" evidence="3">
    <location>
        <begin position="231"/>
        <end position="265"/>
    </location>
</feature>
<feature type="repeat" description="ANK" evidence="3">
    <location>
        <begin position="98"/>
        <end position="130"/>
    </location>
</feature>
<dbReference type="Proteomes" id="UP001632037">
    <property type="component" value="Unassembled WGS sequence"/>
</dbReference>
<organism evidence="4 5">
    <name type="scientific">Phytophthora oleae</name>
    <dbReference type="NCBI Taxonomy" id="2107226"/>
    <lineage>
        <taxon>Eukaryota</taxon>
        <taxon>Sar</taxon>
        <taxon>Stramenopiles</taxon>
        <taxon>Oomycota</taxon>
        <taxon>Peronosporomycetes</taxon>
        <taxon>Peronosporales</taxon>
        <taxon>Peronosporaceae</taxon>
        <taxon>Phytophthora</taxon>
    </lineage>
</organism>
<dbReference type="SMART" id="SM00248">
    <property type="entry name" value="ANK"/>
    <property type="match status" value="7"/>
</dbReference>
<keyword evidence="1" id="KW-0677">Repeat</keyword>
<name>A0ABD3FPH4_9STRA</name>
<dbReference type="PROSITE" id="PS50088">
    <property type="entry name" value="ANK_REPEAT"/>
    <property type="match status" value="5"/>
</dbReference>
<gene>
    <name evidence="4" type="ORF">V7S43_007300</name>
</gene>
<evidence type="ECO:0000256" key="3">
    <source>
        <dbReference type="PROSITE-ProRule" id="PRU00023"/>
    </source>
</evidence>
<dbReference type="PRINTS" id="PR01415">
    <property type="entry name" value="ANKYRIN"/>
</dbReference>
<keyword evidence="2 3" id="KW-0040">ANK repeat</keyword>
<dbReference type="Gene3D" id="1.25.40.20">
    <property type="entry name" value="Ankyrin repeat-containing domain"/>
    <property type="match status" value="4"/>
</dbReference>
<evidence type="ECO:0000256" key="1">
    <source>
        <dbReference type="ARBA" id="ARBA00022737"/>
    </source>
</evidence>
<dbReference type="PANTHER" id="PTHR24166:SF48">
    <property type="entry name" value="PROTEIN VAPYRIN"/>
    <property type="match status" value="1"/>
</dbReference>
<comment type="caution">
    <text evidence="4">The sequence shown here is derived from an EMBL/GenBank/DDBJ whole genome shotgun (WGS) entry which is preliminary data.</text>
</comment>
<feature type="repeat" description="ANK" evidence="3">
    <location>
        <begin position="131"/>
        <end position="163"/>
    </location>
</feature>
<dbReference type="InterPro" id="IPR050889">
    <property type="entry name" value="Dendritic_Spine_Reg/Scaffold"/>
</dbReference>
<dbReference type="InterPro" id="IPR036770">
    <property type="entry name" value="Ankyrin_rpt-contain_sf"/>
</dbReference>
<evidence type="ECO:0000313" key="4">
    <source>
        <dbReference type="EMBL" id="KAL3667747.1"/>
    </source>
</evidence>
<keyword evidence="5" id="KW-1185">Reference proteome</keyword>